<reference evidence="2" key="1">
    <citation type="journal article" date="2021" name="Nat. Commun.">
        <title>Genetic determinants of endophytism in the Arabidopsis root mycobiome.</title>
        <authorList>
            <person name="Mesny F."/>
            <person name="Miyauchi S."/>
            <person name="Thiergart T."/>
            <person name="Pickel B."/>
            <person name="Atanasova L."/>
            <person name="Karlsson M."/>
            <person name="Huettel B."/>
            <person name="Barry K.W."/>
            <person name="Haridas S."/>
            <person name="Chen C."/>
            <person name="Bauer D."/>
            <person name="Andreopoulos W."/>
            <person name="Pangilinan J."/>
            <person name="LaButti K."/>
            <person name="Riley R."/>
            <person name="Lipzen A."/>
            <person name="Clum A."/>
            <person name="Drula E."/>
            <person name="Henrissat B."/>
            <person name="Kohler A."/>
            <person name="Grigoriev I.V."/>
            <person name="Martin F.M."/>
            <person name="Hacquard S."/>
        </authorList>
    </citation>
    <scope>NUCLEOTIDE SEQUENCE</scope>
    <source>
        <strain evidence="2">MPI-CAGE-AT-0147</strain>
    </source>
</reference>
<comment type="caution">
    <text evidence="2">The sequence shown here is derived from an EMBL/GenBank/DDBJ whole genome shotgun (WGS) entry which is preliminary data.</text>
</comment>
<dbReference type="PANTHER" id="PTHR40619:SF3">
    <property type="entry name" value="FUNGAL STAND N-TERMINAL GOODBYE DOMAIN-CONTAINING PROTEIN"/>
    <property type="match status" value="1"/>
</dbReference>
<proteinExistence type="predicted"/>
<evidence type="ECO:0000256" key="1">
    <source>
        <dbReference type="SAM" id="Coils"/>
    </source>
</evidence>
<keyword evidence="1" id="KW-0175">Coiled coil</keyword>
<dbReference type="Proteomes" id="UP000738349">
    <property type="component" value="Unassembled WGS sequence"/>
</dbReference>
<gene>
    <name evidence="2" type="ORF">EDB81DRAFT_926923</name>
</gene>
<dbReference type="EMBL" id="JAGMUV010000044">
    <property type="protein sequence ID" value="KAH7110742.1"/>
    <property type="molecule type" value="Genomic_DNA"/>
</dbReference>
<organism evidence="2 3">
    <name type="scientific">Dactylonectria macrodidyma</name>
    <dbReference type="NCBI Taxonomy" id="307937"/>
    <lineage>
        <taxon>Eukaryota</taxon>
        <taxon>Fungi</taxon>
        <taxon>Dikarya</taxon>
        <taxon>Ascomycota</taxon>
        <taxon>Pezizomycotina</taxon>
        <taxon>Sordariomycetes</taxon>
        <taxon>Hypocreomycetidae</taxon>
        <taxon>Hypocreales</taxon>
        <taxon>Nectriaceae</taxon>
        <taxon>Dactylonectria</taxon>
    </lineage>
</organism>
<keyword evidence="3" id="KW-1185">Reference proteome</keyword>
<evidence type="ECO:0000313" key="2">
    <source>
        <dbReference type="EMBL" id="KAH7110742.1"/>
    </source>
</evidence>
<dbReference type="PANTHER" id="PTHR40619">
    <property type="entry name" value="FUNGAL STAND N-TERMINAL GOODBYE DOMAIN-CONTAINING PROTEIN"/>
    <property type="match status" value="1"/>
</dbReference>
<dbReference type="OrthoDB" id="5419927at2759"/>
<accession>A0A9P9D1I9</accession>
<sequence length="710" mass="78748">MSDTQDPKKPKRGLSRLKLDIPLLGKKKNKKLVPAEKKAAEFLSARQGRINDAVDCSPDSGVGIVVDKDEAVLQVELVDANDGDNEPDASPTKLNLAELYKDCFKAKSSYELALDAFVAHKNKKRGNVTAPTSSPDAPAPTETTFGKLEENIKQMEQDVKAAMDKLQDHKDERKARHEEQWLVVQGLRTAFHKFAENARNVRSYVSLVPKSAGFGLGEQICGGINIVLKAAERYEMMDKHMEHGLRAVKEALVHKAYTFARHEPDQRMHQLISELFASIFGVLESLLKWVYQQGTGMALLGVVLQPETYGEDLAELTAILNLRSGAMEMYGRHLEMSKIKERQDVLVSTADKTQEWVQKMLRKQSRQLKALEDVCKGEKDIKAKVGGVAKAVEQAGTETTAEIRELTRRIEQLTRLCKANALHSTFVFISQDPPGPRPGAPQRPATCIPRQAAKAEPGLEAAVVLANVGFDPDFVSRDCRNILRGSRARLSTREGELVTKMTNNVRLQALVEVPSSAVLFVEGGHGRRHEARGPVSVAAARVVEALAHGRETNASIYALAYFCSEHRSAREGFGTATALVITLLLQLIEQHRNFSSHLLSECRGAIMDAPERPEEDDLQLFCNLLRRCVLALPGEVTLFCVIEGIAFFEGPKERTAHMRIILCSLLELGEQEDEEAEAEEGRARIKCLFTTPARSPEFRGLFQLHDVLTI</sequence>
<evidence type="ECO:0000313" key="3">
    <source>
        <dbReference type="Proteomes" id="UP000738349"/>
    </source>
</evidence>
<protein>
    <submittedName>
        <fullName evidence="2">Uncharacterized protein</fullName>
    </submittedName>
</protein>
<dbReference type="AlphaFoldDB" id="A0A9P9D1I9"/>
<feature type="coiled-coil region" evidence="1">
    <location>
        <begin position="145"/>
        <end position="172"/>
    </location>
</feature>
<name>A0A9P9D1I9_9HYPO</name>